<reference evidence="1" key="1">
    <citation type="submission" date="2013-08" db="EMBL/GenBank/DDBJ databases">
        <authorList>
            <person name="Mendez C."/>
            <person name="Richter M."/>
            <person name="Ferrer M."/>
            <person name="Sanchez J."/>
        </authorList>
    </citation>
    <scope>NUCLEOTIDE SEQUENCE</scope>
</reference>
<reference evidence="1" key="2">
    <citation type="journal article" date="2014" name="ISME J.">
        <title>Microbial stratification in low pH oxic and suboxic macroscopic growths along an acid mine drainage.</title>
        <authorList>
            <person name="Mendez-Garcia C."/>
            <person name="Mesa V."/>
            <person name="Sprenger R.R."/>
            <person name="Richter M."/>
            <person name="Diez M.S."/>
            <person name="Solano J."/>
            <person name="Bargiela R."/>
            <person name="Golyshina O.V."/>
            <person name="Manteca A."/>
            <person name="Ramos J.L."/>
            <person name="Gallego J.R."/>
            <person name="Llorente I."/>
            <person name="Martins Dos Santos V.A."/>
            <person name="Jensen O.N."/>
            <person name="Pelaez A.I."/>
            <person name="Sanchez J."/>
            <person name="Ferrer M."/>
        </authorList>
    </citation>
    <scope>NUCLEOTIDE SEQUENCE</scope>
</reference>
<proteinExistence type="predicted"/>
<dbReference type="EMBL" id="AUZZ01008093">
    <property type="protein sequence ID" value="EQD39135.1"/>
    <property type="molecule type" value="Genomic_DNA"/>
</dbReference>
<gene>
    <name evidence="1" type="ORF">B2A_11232</name>
</gene>
<sequence>MSQKQRCLLIVEDDVGLQSQLRWSFEDYDVVVAGDRPTALALLRRHH</sequence>
<dbReference type="SUPFAM" id="SSF52172">
    <property type="entry name" value="CheY-like"/>
    <property type="match status" value="1"/>
</dbReference>
<evidence type="ECO:0000313" key="1">
    <source>
        <dbReference type="EMBL" id="EQD39135.1"/>
    </source>
</evidence>
<dbReference type="InterPro" id="IPR011006">
    <property type="entry name" value="CheY-like_superfamily"/>
</dbReference>
<comment type="caution">
    <text evidence="1">The sequence shown here is derived from an EMBL/GenBank/DDBJ whole genome shotgun (WGS) entry which is preliminary data.</text>
</comment>
<feature type="non-terminal residue" evidence="1">
    <location>
        <position position="47"/>
    </location>
</feature>
<name>T1ABD8_9ZZZZ</name>
<dbReference type="AlphaFoldDB" id="T1ABD8"/>
<accession>T1ABD8</accession>
<organism evidence="1">
    <name type="scientific">mine drainage metagenome</name>
    <dbReference type="NCBI Taxonomy" id="410659"/>
    <lineage>
        <taxon>unclassified sequences</taxon>
        <taxon>metagenomes</taxon>
        <taxon>ecological metagenomes</taxon>
    </lineage>
</organism>
<protein>
    <submittedName>
        <fullName evidence="1">Uncharacterized protein</fullName>
    </submittedName>
</protein>